<organism evidence="13 14">
    <name type="scientific">Pythium oligandrum</name>
    <name type="common">Mycoparasitic fungus</name>
    <dbReference type="NCBI Taxonomy" id="41045"/>
    <lineage>
        <taxon>Eukaryota</taxon>
        <taxon>Sar</taxon>
        <taxon>Stramenopiles</taxon>
        <taxon>Oomycota</taxon>
        <taxon>Peronosporomycetes</taxon>
        <taxon>Pythiales</taxon>
        <taxon>Pythiaceae</taxon>
        <taxon>Pythium</taxon>
    </lineage>
</organism>
<reference evidence="13" key="1">
    <citation type="submission" date="2019-03" db="EMBL/GenBank/DDBJ databases">
        <title>Long read genome sequence of the mycoparasitic Pythium oligandrum ATCC 38472 isolated from sugarbeet rhizosphere.</title>
        <authorList>
            <person name="Gaulin E."/>
        </authorList>
    </citation>
    <scope>NUCLEOTIDE SEQUENCE</scope>
    <source>
        <strain evidence="13">ATCC 38472_TT</strain>
    </source>
</reference>
<gene>
    <name evidence="13" type="ORF">Poli38472_012955</name>
</gene>
<proteinExistence type="inferred from homology"/>
<feature type="transmembrane region" description="Helical" evidence="10">
    <location>
        <begin position="985"/>
        <end position="1003"/>
    </location>
</feature>
<dbReference type="InterPro" id="IPR027417">
    <property type="entry name" value="P-loop_NTPase"/>
</dbReference>
<evidence type="ECO:0000256" key="5">
    <source>
        <dbReference type="ARBA" id="ARBA00022737"/>
    </source>
</evidence>
<feature type="domain" description="ABC transporter" evidence="11">
    <location>
        <begin position="1046"/>
        <end position="1284"/>
    </location>
</feature>
<evidence type="ECO:0000256" key="7">
    <source>
        <dbReference type="ARBA" id="ARBA00022840"/>
    </source>
</evidence>
<keyword evidence="6" id="KW-0547">Nucleotide-binding</keyword>
<evidence type="ECO:0000259" key="11">
    <source>
        <dbReference type="PROSITE" id="PS50893"/>
    </source>
</evidence>
<dbReference type="Proteomes" id="UP000794436">
    <property type="component" value="Unassembled WGS sequence"/>
</dbReference>
<keyword evidence="8 10" id="KW-1133">Transmembrane helix</keyword>
<dbReference type="GO" id="GO:0015421">
    <property type="term" value="F:ABC-type oligopeptide transporter activity"/>
    <property type="evidence" value="ECO:0007669"/>
    <property type="project" value="TreeGrafter"/>
</dbReference>
<keyword evidence="9 10" id="KW-0472">Membrane</keyword>
<dbReference type="PROSITE" id="PS50893">
    <property type="entry name" value="ABC_TRANSPORTER_2"/>
    <property type="match status" value="2"/>
</dbReference>
<feature type="transmembrane region" description="Helical" evidence="10">
    <location>
        <begin position="861"/>
        <end position="883"/>
    </location>
</feature>
<keyword evidence="3" id="KW-0813">Transport</keyword>
<dbReference type="PROSITE" id="PS50929">
    <property type="entry name" value="ABC_TM1F"/>
    <property type="match status" value="2"/>
</dbReference>
<feature type="transmembrane region" description="Helical" evidence="10">
    <location>
        <begin position="295"/>
        <end position="321"/>
    </location>
</feature>
<evidence type="ECO:0000313" key="14">
    <source>
        <dbReference type="Proteomes" id="UP000794436"/>
    </source>
</evidence>
<evidence type="ECO:0000256" key="4">
    <source>
        <dbReference type="ARBA" id="ARBA00022692"/>
    </source>
</evidence>
<keyword evidence="5" id="KW-0677">Repeat</keyword>
<keyword evidence="14" id="KW-1185">Reference proteome</keyword>
<dbReference type="GO" id="GO:0090374">
    <property type="term" value="P:oligopeptide export from mitochondrion"/>
    <property type="evidence" value="ECO:0007669"/>
    <property type="project" value="TreeGrafter"/>
</dbReference>
<evidence type="ECO:0000256" key="1">
    <source>
        <dbReference type="ARBA" id="ARBA00004141"/>
    </source>
</evidence>
<dbReference type="InterPro" id="IPR036640">
    <property type="entry name" value="ABC1_TM_sf"/>
</dbReference>
<dbReference type="CDD" id="cd18577">
    <property type="entry name" value="ABC_6TM_Pgp_ABCB1_D1_like"/>
    <property type="match status" value="1"/>
</dbReference>
<feature type="transmembrane region" description="Helical" evidence="10">
    <location>
        <begin position="719"/>
        <end position="742"/>
    </location>
</feature>
<dbReference type="SUPFAM" id="SSF52540">
    <property type="entry name" value="P-loop containing nucleoside triphosphate hydrolases"/>
    <property type="match status" value="2"/>
</dbReference>
<dbReference type="Pfam" id="PF00664">
    <property type="entry name" value="ABC_membrane"/>
    <property type="match status" value="2"/>
</dbReference>
<dbReference type="PROSITE" id="PS00211">
    <property type="entry name" value="ABC_TRANSPORTER_1"/>
    <property type="match status" value="2"/>
</dbReference>
<feature type="domain" description="ABC transporter" evidence="11">
    <location>
        <begin position="400"/>
        <end position="638"/>
    </location>
</feature>
<sequence>MSAYRPSSTDYVQALTPQAKDKISKESTFVVAEDTKAAEDAPSLRLVPFTQLFAYADKLDYLLMGVGTVSALAAGTSQPVQMLLFGDVVNAMNPVGTTEATVSDQLSHDVNIVARNFALVGVGVLICGFLQVACWSLTASRQAKRIRSAYVSAILNKEMGWFDVTDSKQFSTRVAESTVTIQEGIGRKLGDGLHYFSLSVTGLVISFVKGWKLTLILLAFIPFIAVAGGMTMNFVARLTQESIEANGKAGAIAQESLSNIRTVHIFNAIDHFKAKYQSILGLSAKAGIKKETMMGLGLGVSYFGIYCLYACGLFFGAVFIANDREDECTGDNCYSGGRVLTVLFSSIMGSMAMSQAGPSMQALASARTAAYDVFEVINRPSKIDPLSEEGVKLDKVNGSIQIENVSFAYPSRPDVRVCSNYSLRIEAGETVALVGPSGSGKSTMISLLERFYDPLSGHVKMDGVDVRELNVQWLRQQVGLVGQEPILFATSIMENIRHGCPGASDADVINAAKMANAYSFIKDFPEGFKTEVGERGTQLSGGQKQRIAIARAIIKNPAILLLDEATSALDTESERIVQESLDKLVAASRRTTVIVAHRLSTIRNADKIAVHSGGAIVELGTHDELMQIANGHYRALVDAQSRVAASEQIDIPSVDLQRDSSLSSRSRSLSGPVLERSLSKLSGVYDDEEKTENSDVEDESLPSVSVGRIWQMSLPELKFMVSGSLGAMVTAAMFPLWGYALTKATVLYFDDITRHEMLTNMRYWSLGLIGFGIVFIFSATLQNYSFAHVSQSLISRVRLNTFSAMLRNDVGWFDRRENSSGVLVTRLATDTTVLQAFTSDTLNFGLFNLSLWGVGLGVSFYYTWQVTLLLIALSPALILGFYVENRVAQGTMSSKKNNDADTAAASLLSEAITAVRTVASFNMEKYLNTTYTSLLDVSKSADTKIGLGGGFAFGVSKGLVFFTVALELYAAGKWMASGDVTFESVWMVLSIFMFNSNAVGLSSQNMTDRGKAKVAAARIFKILDDAPAIDAASLSGAKLAGVHGDIEFRNVVFAYPSRPDAQIYKNYNLKIRAGQTVALVGASGSGKSTAISLLERFYDPAAGHVTLDGTDLRQLQLPWLRERISLVSQEPVLFAGTIAENIAMGKPGATRDEVVEAAKRSNAYDFISNFPNGFDTDVGDRGAQISGGQKQRIAIARAILRDPEVLLLDEATSALDNESERIVQESLDRLLAQKKRTTIIVAHRLSTIRNADLVAVTKDGEIVEQGTHDELMSIRGGIYQGLVAAQMRAH</sequence>
<name>A0A8K1FN61_PYTOL</name>
<dbReference type="SMART" id="SM00382">
    <property type="entry name" value="AAA"/>
    <property type="match status" value="2"/>
</dbReference>
<comment type="caution">
    <text evidence="13">The sequence shown here is derived from an EMBL/GenBank/DDBJ whole genome shotgun (WGS) entry which is preliminary data.</text>
</comment>
<dbReference type="InterPro" id="IPR003439">
    <property type="entry name" value="ABC_transporter-like_ATP-bd"/>
</dbReference>
<dbReference type="EMBL" id="SPLM01000040">
    <property type="protein sequence ID" value="TMW64333.1"/>
    <property type="molecule type" value="Genomic_DNA"/>
</dbReference>
<dbReference type="InterPro" id="IPR017871">
    <property type="entry name" value="ABC_transporter-like_CS"/>
</dbReference>
<evidence type="ECO:0000256" key="6">
    <source>
        <dbReference type="ARBA" id="ARBA00022741"/>
    </source>
</evidence>
<dbReference type="PANTHER" id="PTHR43394:SF11">
    <property type="entry name" value="ATP-BINDING CASSETTE TRANSPORTER"/>
    <property type="match status" value="1"/>
</dbReference>
<evidence type="ECO:0000256" key="3">
    <source>
        <dbReference type="ARBA" id="ARBA00022448"/>
    </source>
</evidence>
<evidence type="ECO:0000313" key="13">
    <source>
        <dbReference type="EMBL" id="TMW64333.1"/>
    </source>
</evidence>
<evidence type="ECO:0000256" key="9">
    <source>
        <dbReference type="ARBA" id="ARBA00023136"/>
    </source>
</evidence>
<feature type="transmembrane region" description="Helical" evidence="10">
    <location>
        <begin position="117"/>
        <end position="138"/>
    </location>
</feature>
<dbReference type="CDD" id="cd03249">
    <property type="entry name" value="ABC_MTABC3_MDL1_MDL2"/>
    <property type="match status" value="2"/>
</dbReference>
<feature type="domain" description="ABC transmembrane type-1" evidence="12">
    <location>
        <begin position="723"/>
        <end position="994"/>
    </location>
</feature>
<evidence type="ECO:0000256" key="2">
    <source>
        <dbReference type="ARBA" id="ARBA00007577"/>
    </source>
</evidence>
<feature type="domain" description="ABC transmembrane type-1" evidence="12">
    <location>
        <begin position="66"/>
        <end position="365"/>
    </location>
</feature>
<dbReference type="CDD" id="cd18578">
    <property type="entry name" value="ABC_6TM_Pgp_ABCB1_D2_like"/>
    <property type="match status" value="1"/>
</dbReference>
<dbReference type="SUPFAM" id="SSF90123">
    <property type="entry name" value="ABC transporter transmembrane region"/>
    <property type="match status" value="2"/>
</dbReference>
<dbReference type="GO" id="GO:0005743">
    <property type="term" value="C:mitochondrial inner membrane"/>
    <property type="evidence" value="ECO:0007669"/>
    <property type="project" value="TreeGrafter"/>
</dbReference>
<feature type="transmembrane region" description="Helical" evidence="10">
    <location>
        <begin position="945"/>
        <end position="965"/>
    </location>
</feature>
<dbReference type="Gene3D" id="1.20.1560.10">
    <property type="entry name" value="ABC transporter type 1, transmembrane domain"/>
    <property type="match status" value="1"/>
</dbReference>
<feature type="transmembrane region" description="Helical" evidence="10">
    <location>
        <begin position="214"/>
        <end position="236"/>
    </location>
</feature>
<comment type="subcellular location">
    <subcellularLocation>
        <location evidence="1">Membrane</location>
        <topology evidence="1">Multi-pass membrane protein</topology>
    </subcellularLocation>
</comment>
<dbReference type="FunFam" id="3.40.50.300:FF:000251">
    <property type="entry name" value="ABC transporter B family member 19"/>
    <property type="match status" value="2"/>
</dbReference>
<dbReference type="InterPro" id="IPR039421">
    <property type="entry name" value="Type_1_exporter"/>
</dbReference>
<feature type="transmembrane region" description="Helical" evidence="10">
    <location>
        <begin position="763"/>
        <end position="781"/>
    </location>
</feature>
<dbReference type="GO" id="GO:0005524">
    <property type="term" value="F:ATP binding"/>
    <property type="evidence" value="ECO:0007669"/>
    <property type="project" value="UniProtKB-KW"/>
</dbReference>
<keyword evidence="7" id="KW-0067">ATP-binding</keyword>
<dbReference type="OrthoDB" id="6500128at2759"/>
<dbReference type="Gene3D" id="3.40.50.300">
    <property type="entry name" value="P-loop containing nucleotide triphosphate hydrolases"/>
    <property type="match status" value="2"/>
</dbReference>
<dbReference type="FunFam" id="1.20.1560.10:FF:000018">
    <property type="entry name" value="ATP-binding cassette subfamily B member 11"/>
    <property type="match status" value="1"/>
</dbReference>
<protein>
    <submittedName>
        <fullName evidence="13">Uncharacterized protein</fullName>
    </submittedName>
</protein>
<evidence type="ECO:0000256" key="10">
    <source>
        <dbReference type="SAM" id="Phobius"/>
    </source>
</evidence>
<dbReference type="GO" id="GO:0016887">
    <property type="term" value="F:ATP hydrolysis activity"/>
    <property type="evidence" value="ECO:0007669"/>
    <property type="project" value="InterPro"/>
</dbReference>
<dbReference type="InterPro" id="IPR003593">
    <property type="entry name" value="AAA+_ATPase"/>
</dbReference>
<comment type="similarity">
    <text evidence="2">Belongs to the ABC transporter superfamily. ABCB family. Multidrug resistance exporter (TC 3.A.1.201) subfamily.</text>
</comment>
<dbReference type="InterPro" id="IPR011527">
    <property type="entry name" value="ABC1_TM_dom"/>
</dbReference>
<dbReference type="PANTHER" id="PTHR43394">
    <property type="entry name" value="ATP-DEPENDENT PERMEASE MDL1, MITOCHONDRIAL"/>
    <property type="match status" value="1"/>
</dbReference>
<evidence type="ECO:0000259" key="12">
    <source>
        <dbReference type="PROSITE" id="PS50929"/>
    </source>
</evidence>
<dbReference type="Pfam" id="PF00005">
    <property type="entry name" value="ABC_tran"/>
    <property type="match status" value="2"/>
</dbReference>
<evidence type="ECO:0000256" key="8">
    <source>
        <dbReference type="ARBA" id="ARBA00022989"/>
    </source>
</evidence>
<accession>A0A8K1FN61</accession>
<keyword evidence="4 10" id="KW-0812">Transmembrane</keyword>